<dbReference type="EMBL" id="GBXM01030069">
    <property type="protein sequence ID" value="JAH78508.1"/>
    <property type="molecule type" value="Transcribed_RNA"/>
</dbReference>
<feature type="region of interest" description="Disordered" evidence="1">
    <location>
        <begin position="1"/>
        <end position="27"/>
    </location>
</feature>
<feature type="compositionally biased region" description="Polar residues" evidence="1">
    <location>
        <begin position="1"/>
        <end position="13"/>
    </location>
</feature>
<evidence type="ECO:0000256" key="1">
    <source>
        <dbReference type="SAM" id="MobiDB-lite"/>
    </source>
</evidence>
<accession>A0A0E9VMN9</accession>
<dbReference type="AlphaFoldDB" id="A0A0E9VMN9"/>
<sequence length="27" mass="2859">MIWQSPCQRSAGTANGEHSVINTSAVN</sequence>
<organism evidence="2">
    <name type="scientific">Anguilla anguilla</name>
    <name type="common">European freshwater eel</name>
    <name type="synonym">Muraena anguilla</name>
    <dbReference type="NCBI Taxonomy" id="7936"/>
    <lineage>
        <taxon>Eukaryota</taxon>
        <taxon>Metazoa</taxon>
        <taxon>Chordata</taxon>
        <taxon>Craniata</taxon>
        <taxon>Vertebrata</taxon>
        <taxon>Euteleostomi</taxon>
        <taxon>Actinopterygii</taxon>
        <taxon>Neopterygii</taxon>
        <taxon>Teleostei</taxon>
        <taxon>Anguilliformes</taxon>
        <taxon>Anguillidae</taxon>
        <taxon>Anguilla</taxon>
    </lineage>
</organism>
<protein>
    <submittedName>
        <fullName evidence="2">Uncharacterized protein</fullName>
    </submittedName>
</protein>
<proteinExistence type="predicted"/>
<evidence type="ECO:0000313" key="2">
    <source>
        <dbReference type="EMBL" id="JAH78508.1"/>
    </source>
</evidence>
<reference evidence="2" key="2">
    <citation type="journal article" date="2015" name="Fish Shellfish Immunol.">
        <title>Early steps in the European eel (Anguilla anguilla)-Vibrio vulnificus interaction in the gills: Role of the RtxA13 toxin.</title>
        <authorList>
            <person name="Callol A."/>
            <person name="Pajuelo D."/>
            <person name="Ebbesson L."/>
            <person name="Teles M."/>
            <person name="MacKenzie S."/>
            <person name="Amaro C."/>
        </authorList>
    </citation>
    <scope>NUCLEOTIDE SEQUENCE</scope>
</reference>
<name>A0A0E9VMN9_ANGAN</name>
<reference evidence="2" key="1">
    <citation type="submission" date="2014-11" db="EMBL/GenBank/DDBJ databases">
        <authorList>
            <person name="Amaro Gonzalez C."/>
        </authorList>
    </citation>
    <scope>NUCLEOTIDE SEQUENCE</scope>
</reference>